<evidence type="ECO:0000256" key="7">
    <source>
        <dbReference type="ARBA" id="ARBA00048277"/>
    </source>
</evidence>
<accession>A0A6P7GS89</accession>
<protein>
    <recommendedName>
        <fullName evidence="5">Medium-chain acyl-CoA ligase ACSF2, mitochondrial</fullName>
        <ecNumber evidence="4">6.2.1.2</ecNumber>
    </recommendedName>
</protein>
<evidence type="ECO:0000256" key="6">
    <source>
        <dbReference type="ARBA" id="ARBA00047319"/>
    </source>
</evidence>
<dbReference type="Gene3D" id="3.30.300.30">
    <property type="match status" value="1"/>
</dbReference>
<evidence type="ECO:0000256" key="4">
    <source>
        <dbReference type="ARBA" id="ARBA00039009"/>
    </source>
</evidence>
<evidence type="ECO:0000259" key="9">
    <source>
        <dbReference type="Pfam" id="PF13193"/>
    </source>
</evidence>
<dbReference type="Gene3D" id="3.40.50.12780">
    <property type="entry name" value="N-terminal domain of ligase-like"/>
    <property type="match status" value="1"/>
</dbReference>
<dbReference type="RefSeq" id="XP_028148927.1">
    <property type="nucleotide sequence ID" value="XM_028293126.1"/>
</dbReference>
<evidence type="ECO:0000256" key="3">
    <source>
        <dbReference type="ARBA" id="ARBA00037247"/>
    </source>
</evidence>
<dbReference type="Pfam" id="PF00501">
    <property type="entry name" value="AMP-binding"/>
    <property type="match status" value="1"/>
</dbReference>
<sequence length="568" mass="63713">MTMRFVLNRTFTSAIRHYHKLSYVHNVGEEPLRPLTLGRLLERTSAEFGQTPAVTACHQDKTITFKELLHEADRLAAGLRRLGLKKGDKVGLWAPNIVEWYTTFMACARGGYLLVSINPYYQKKELEYAINKVGVNVLICPISFGKQQFYDIINLACPELPNSDPGKLNSPTVPTLRSVVLLEENKLRGTHTYSDILNMANAENISFIQNNQKSIKIDDPCYVMFTSGTTGLPKAPVLSHFSAVNNAYFIGKRNHLGKKQHTLCIPSPLFHAMGSIIGLVGALSYGTSVVLPSDKYDPRKNIEALKKHKCTIMYATPTMHIDLINLQKEKKEKLYLETVITGGAICTPTLFREIKDLLGVETVKSIYGLTETTGSTFQSLDGDTEDKITKTVGYLQEHLEIKIVDSEGIIVPRGVAGELCIRGYSVMTGYYGDIEKTNEAKESTGWFHTGDLFILDEDGYGEIVGRLKDMIIRGGENIYPRELEDFLNTHPDIIETQIIGLPHDRLGEEVCACIRTKYDKQLTLKDLHEFCFGTIASFKIPTVVKIMTEFPKTVSGKVQKRKLIQMFK</sequence>
<reference evidence="10" key="1">
    <citation type="submission" date="2025-08" db="UniProtKB">
        <authorList>
            <consortium name="RefSeq"/>
        </authorList>
    </citation>
    <scope>IDENTIFICATION</scope>
    <source>
        <tissue evidence="10">Whole insect</tissue>
    </source>
</reference>
<comment type="function">
    <text evidence="3">Acyl-CoA synthases catalyze the initial reaction in fatty acid metabolism, by forming a thioester with CoA. Has some preference toward medium-chain substrates. Plays a role in adipocyte differentiation.</text>
</comment>
<dbReference type="GO" id="GO:0006631">
    <property type="term" value="P:fatty acid metabolic process"/>
    <property type="evidence" value="ECO:0007669"/>
    <property type="project" value="TreeGrafter"/>
</dbReference>
<dbReference type="AlphaFoldDB" id="A0A6P7GS89"/>
<dbReference type="SUPFAM" id="SSF56801">
    <property type="entry name" value="Acetyl-CoA synthetase-like"/>
    <property type="match status" value="1"/>
</dbReference>
<dbReference type="InterPro" id="IPR020845">
    <property type="entry name" value="AMP-binding_CS"/>
</dbReference>
<dbReference type="GO" id="GO:0031956">
    <property type="term" value="F:medium-chain fatty acid-CoA ligase activity"/>
    <property type="evidence" value="ECO:0007669"/>
    <property type="project" value="UniProtKB-EC"/>
</dbReference>
<evidence type="ECO:0000313" key="10">
    <source>
        <dbReference type="RefSeq" id="XP_028148927.1"/>
    </source>
</evidence>
<comment type="catalytic activity">
    <reaction evidence="6">
        <text>octanoate + ATP + CoA = octanoyl-CoA + AMP + diphosphate</text>
        <dbReference type="Rhea" id="RHEA:33631"/>
        <dbReference type="ChEBI" id="CHEBI:25646"/>
        <dbReference type="ChEBI" id="CHEBI:30616"/>
        <dbReference type="ChEBI" id="CHEBI:33019"/>
        <dbReference type="ChEBI" id="CHEBI:57287"/>
        <dbReference type="ChEBI" id="CHEBI:57386"/>
        <dbReference type="ChEBI" id="CHEBI:456215"/>
    </reaction>
</comment>
<dbReference type="PANTHER" id="PTHR43201:SF5">
    <property type="entry name" value="MEDIUM-CHAIN ACYL-COA LIGASE ACSF2, MITOCHONDRIAL"/>
    <property type="match status" value="1"/>
</dbReference>
<evidence type="ECO:0000256" key="1">
    <source>
        <dbReference type="ARBA" id="ARBA00006432"/>
    </source>
</evidence>
<keyword evidence="2" id="KW-0436">Ligase</keyword>
<feature type="domain" description="AMP-dependent synthetase/ligase" evidence="8">
    <location>
        <begin position="42"/>
        <end position="431"/>
    </location>
</feature>
<gene>
    <name evidence="10" type="primary">LOC114342325</name>
</gene>
<dbReference type="PROSITE" id="PS00455">
    <property type="entry name" value="AMP_BINDING"/>
    <property type="match status" value="1"/>
</dbReference>
<dbReference type="InterPro" id="IPR045851">
    <property type="entry name" value="AMP-bd_C_sf"/>
</dbReference>
<evidence type="ECO:0000256" key="2">
    <source>
        <dbReference type="ARBA" id="ARBA00022598"/>
    </source>
</evidence>
<proteinExistence type="inferred from homology"/>
<evidence type="ECO:0000259" key="8">
    <source>
        <dbReference type="Pfam" id="PF00501"/>
    </source>
</evidence>
<comment type="similarity">
    <text evidence="1">Belongs to the ATP-dependent AMP-binding enzyme family.</text>
</comment>
<name>A0A6P7GS89_DIAVI</name>
<dbReference type="InterPro" id="IPR000873">
    <property type="entry name" value="AMP-dep_synth/lig_dom"/>
</dbReference>
<feature type="domain" description="AMP-binding enzyme C-terminal" evidence="9">
    <location>
        <begin position="482"/>
        <end position="557"/>
    </location>
</feature>
<dbReference type="FunCoup" id="A0A6P7GS89">
    <property type="interactions" value="395"/>
</dbReference>
<dbReference type="FunFam" id="3.30.300.30:FF:000008">
    <property type="entry name" value="2,3-dihydroxybenzoate-AMP ligase"/>
    <property type="match status" value="1"/>
</dbReference>
<dbReference type="PANTHER" id="PTHR43201">
    <property type="entry name" value="ACYL-COA SYNTHETASE"/>
    <property type="match status" value="1"/>
</dbReference>
<dbReference type="InParanoid" id="A0A6P7GS89"/>
<evidence type="ECO:0000256" key="5">
    <source>
        <dbReference type="ARBA" id="ARBA00039638"/>
    </source>
</evidence>
<comment type="catalytic activity">
    <reaction evidence="7">
        <text>a medium-chain fatty acid + ATP + CoA = a medium-chain fatty acyl-CoA + AMP + diphosphate</text>
        <dbReference type="Rhea" id="RHEA:48340"/>
        <dbReference type="ChEBI" id="CHEBI:30616"/>
        <dbReference type="ChEBI" id="CHEBI:33019"/>
        <dbReference type="ChEBI" id="CHEBI:57287"/>
        <dbReference type="ChEBI" id="CHEBI:59558"/>
        <dbReference type="ChEBI" id="CHEBI:90546"/>
        <dbReference type="ChEBI" id="CHEBI:456215"/>
        <dbReference type="EC" id="6.2.1.2"/>
    </reaction>
</comment>
<dbReference type="EC" id="6.2.1.2" evidence="4"/>
<organism evidence="10">
    <name type="scientific">Diabrotica virgifera virgifera</name>
    <name type="common">western corn rootworm</name>
    <dbReference type="NCBI Taxonomy" id="50390"/>
    <lineage>
        <taxon>Eukaryota</taxon>
        <taxon>Metazoa</taxon>
        <taxon>Ecdysozoa</taxon>
        <taxon>Arthropoda</taxon>
        <taxon>Hexapoda</taxon>
        <taxon>Insecta</taxon>
        <taxon>Pterygota</taxon>
        <taxon>Neoptera</taxon>
        <taxon>Endopterygota</taxon>
        <taxon>Coleoptera</taxon>
        <taxon>Polyphaga</taxon>
        <taxon>Cucujiformia</taxon>
        <taxon>Chrysomeloidea</taxon>
        <taxon>Chrysomelidae</taxon>
        <taxon>Galerucinae</taxon>
        <taxon>Diabroticina</taxon>
        <taxon>Diabroticites</taxon>
        <taxon>Diabrotica</taxon>
    </lineage>
</organism>
<dbReference type="InterPro" id="IPR025110">
    <property type="entry name" value="AMP-bd_C"/>
</dbReference>
<dbReference type="Pfam" id="PF13193">
    <property type="entry name" value="AMP-binding_C"/>
    <property type="match status" value="1"/>
</dbReference>
<dbReference type="InterPro" id="IPR042099">
    <property type="entry name" value="ANL_N_sf"/>
</dbReference>